<dbReference type="InterPro" id="IPR002589">
    <property type="entry name" value="Macro_dom"/>
</dbReference>
<accession>A0ABT2J6K4</accession>
<dbReference type="InterPro" id="IPR043472">
    <property type="entry name" value="Macro_dom-like"/>
</dbReference>
<feature type="domain" description="Macro" evidence="3">
    <location>
        <begin position="1"/>
        <end position="181"/>
    </location>
</feature>
<dbReference type="Proteomes" id="UP001156441">
    <property type="component" value="Unassembled WGS sequence"/>
</dbReference>
<reference evidence="4 5" key="1">
    <citation type="submission" date="2021-02" db="EMBL/GenBank/DDBJ databases">
        <title>Actinophytocola xerophila sp. nov., isolated from soil of cotton cropping field.</title>
        <authorList>
            <person name="Huang R."/>
            <person name="Chen X."/>
            <person name="Ge X."/>
            <person name="Liu W."/>
        </authorList>
    </citation>
    <scope>NUCLEOTIDE SEQUENCE [LARGE SCALE GENOMIC DNA]</scope>
    <source>
        <strain evidence="4 5">S1-96</strain>
    </source>
</reference>
<dbReference type="InterPro" id="IPR011646">
    <property type="entry name" value="KAP_P-loop"/>
</dbReference>
<sequence>MTRTRLGRRGPTECWIVRANRPWLYPMDAIVVSTGSVLGNLGEAVREVYPEAGWHSVDLDRVAPDRPVLLPLPASRVEPGAGLSLAVLVTPHEQSEGAPTLKAIASATRAAVIAARRDGARTLGMPLLATGVLGLPPGAVAEVAVPAALHTAVEVSLPNLVFVCLDLDVEGAIRRAWRRESPAVVEPLGAVAPEVSVAYSAVDLAGGVSTDRVDPNRGIPLDRDRLGVAAYVAMLATVIADRRTPLPLSIGVFGEWGAGKSYFMGMLRQRVDELAASGSTTYCGTIEQIGFNAWHYADSNLWASLGDEIFRQLADDGSTPERNRGRLREELAGQLSQRKALEAATEQARIETAALQARIDEAAANRAMCARDLLRALRGSATAHHEVDSLWARLGLDSEAEQGALLAEQLRGTLDEVDALRQSPWDRRGRLALAAAAVILVVAVFGIAVVPAVREWVAAVGAGLFAAVAGAGIAAMGAARSALSKLRELAGRLHTNEANPELVARLRRAEADQRVAEAQLDDVVAQVGELGRQLTELNPGHRLYSFLADRAHGDSYTSNLGLISTIRKDFEQLVELITDWRANPTLEDGTARQPIDRIVLYIDDLDRCGTRQVVDVLQAVHLLLALDLFVVVVGVDPRWLLRSLHRHYVDILQDGDDDGDHADHRATPEDYLEKILNIPMVLPGMPPGALTELLRSMTDEETPAVLVPAVAPEEPPVVAHVPAIEALEFPVEPGSELETQDRPSAPPQPLSDTEIALLAALDPLIGTPREAKRLMNLYRMLRSTRDLSEASAFLGGQADGKPGECQVVVLLLGLLTAHASLLGQILDTPPDPGTGRAGGLMHRPPKQLWSDFVDDLRPRTDGEAWTNPIRGELPANQVRQWTRLHHGMAHVSALVSVTDLAPFQLWAPRVRRFSYALATA</sequence>
<name>A0ABT2J6K4_9PSEU</name>
<evidence type="ECO:0000256" key="1">
    <source>
        <dbReference type="SAM" id="Coils"/>
    </source>
</evidence>
<dbReference type="Pfam" id="PF07693">
    <property type="entry name" value="KAP_NTPase"/>
    <property type="match status" value="2"/>
</dbReference>
<comment type="caution">
    <text evidence="4">The sequence shown here is derived from an EMBL/GenBank/DDBJ whole genome shotgun (WGS) entry which is preliminary data.</text>
</comment>
<evidence type="ECO:0000256" key="2">
    <source>
        <dbReference type="SAM" id="Phobius"/>
    </source>
</evidence>
<protein>
    <recommendedName>
        <fullName evidence="3">Macro domain-containing protein</fullName>
    </recommendedName>
</protein>
<feature type="transmembrane region" description="Helical" evidence="2">
    <location>
        <begin position="431"/>
        <end position="450"/>
    </location>
</feature>
<feature type="coiled-coil region" evidence="1">
    <location>
        <begin position="338"/>
        <end position="365"/>
    </location>
</feature>
<dbReference type="PROSITE" id="PS51154">
    <property type="entry name" value="MACRO"/>
    <property type="match status" value="1"/>
</dbReference>
<keyword evidence="2" id="KW-0472">Membrane</keyword>
<feature type="transmembrane region" description="Helical" evidence="2">
    <location>
        <begin position="456"/>
        <end position="479"/>
    </location>
</feature>
<dbReference type="RefSeq" id="WP_260190608.1">
    <property type="nucleotide sequence ID" value="NZ_JAFFZE010000009.1"/>
</dbReference>
<proteinExistence type="predicted"/>
<dbReference type="PANTHER" id="PTHR22674:SF6">
    <property type="entry name" value="NTPASE KAP FAMILY P-LOOP DOMAIN-CONTAINING PROTEIN 1"/>
    <property type="match status" value="1"/>
</dbReference>
<gene>
    <name evidence="4" type="ORF">JT362_08920</name>
</gene>
<dbReference type="InterPro" id="IPR052754">
    <property type="entry name" value="NTPase_KAP_P-loop"/>
</dbReference>
<dbReference type="PANTHER" id="PTHR22674">
    <property type="entry name" value="NTPASE, KAP FAMILY P-LOOP DOMAIN-CONTAINING 1"/>
    <property type="match status" value="1"/>
</dbReference>
<keyword evidence="2" id="KW-0812">Transmembrane</keyword>
<dbReference type="EMBL" id="JAFFZE010000009">
    <property type="protein sequence ID" value="MCT2583234.1"/>
    <property type="molecule type" value="Genomic_DNA"/>
</dbReference>
<evidence type="ECO:0000313" key="5">
    <source>
        <dbReference type="Proteomes" id="UP001156441"/>
    </source>
</evidence>
<keyword evidence="1" id="KW-0175">Coiled coil</keyword>
<evidence type="ECO:0000259" key="3">
    <source>
        <dbReference type="PROSITE" id="PS51154"/>
    </source>
</evidence>
<dbReference type="SUPFAM" id="SSF52949">
    <property type="entry name" value="Macro domain-like"/>
    <property type="match status" value="1"/>
</dbReference>
<evidence type="ECO:0000313" key="4">
    <source>
        <dbReference type="EMBL" id="MCT2583234.1"/>
    </source>
</evidence>
<keyword evidence="2" id="KW-1133">Transmembrane helix</keyword>
<dbReference type="Gene3D" id="3.40.220.10">
    <property type="entry name" value="Leucine Aminopeptidase, subunit E, domain 1"/>
    <property type="match status" value="1"/>
</dbReference>
<keyword evidence="5" id="KW-1185">Reference proteome</keyword>
<organism evidence="4 5">
    <name type="scientific">Actinophytocola gossypii</name>
    <dbReference type="NCBI Taxonomy" id="2812003"/>
    <lineage>
        <taxon>Bacteria</taxon>
        <taxon>Bacillati</taxon>
        <taxon>Actinomycetota</taxon>
        <taxon>Actinomycetes</taxon>
        <taxon>Pseudonocardiales</taxon>
        <taxon>Pseudonocardiaceae</taxon>
    </lineage>
</organism>